<dbReference type="EMBL" id="LBDA02000048">
    <property type="protein sequence ID" value="OIK25811.1"/>
    <property type="molecule type" value="Genomic_DNA"/>
</dbReference>
<accession>A0A1J4PY12</accession>
<keyword evidence="1" id="KW-0472">Membrane</keyword>
<dbReference type="RefSeq" id="WP_046419617.1">
    <property type="nucleotide sequence ID" value="NZ_LBDA02000048.1"/>
</dbReference>
<protein>
    <recommendedName>
        <fullName evidence="4">Yip1 domain-containing protein</fullName>
    </recommendedName>
</protein>
<gene>
    <name evidence="2" type="ORF">VT52_020355</name>
</gene>
<evidence type="ECO:0000313" key="3">
    <source>
        <dbReference type="Proteomes" id="UP000034838"/>
    </source>
</evidence>
<evidence type="ECO:0000256" key="1">
    <source>
        <dbReference type="SAM" id="Phobius"/>
    </source>
</evidence>
<evidence type="ECO:0008006" key="4">
    <source>
        <dbReference type="Google" id="ProtNLM"/>
    </source>
</evidence>
<comment type="caution">
    <text evidence="2">The sequence shown here is derived from an EMBL/GenBank/DDBJ whole genome shotgun (WGS) entry which is preliminary data.</text>
</comment>
<dbReference type="Proteomes" id="UP000034838">
    <property type="component" value="Unassembled WGS sequence"/>
</dbReference>
<feature type="transmembrane region" description="Helical" evidence="1">
    <location>
        <begin position="60"/>
        <end position="80"/>
    </location>
</feature>
<keyword evidence="1" id="KW-0812">Transmembrane</keyword>
<feature type="transmembrane region" description="Helical" evidence="1">
    <location>
        <begin position="159"/>
        <end position="177"/>
    </location>
</feature>
<sequence>MGESLRKILLWGRVLQEWWSDRLGKEIVSTWAAGIILGVPVWIFIETFWHPDSILGDGGLAAFGLLIILAVATLFAWTGVMIVRETIAESRVTTGGTRRRLLTVQVLTAGMAGWVALRTILVFGNHVSLTVGLISAIPLAAPYSLAFLALVVREDVQWRLVRAVLPAPIALVVLLRFM</sequence>
<feature type="transmembrane region" description="Helical" evidence="1">
    <location>
        <begin position="27"/>
        <end position="45"/>
    </location>
</feature>
<organism evidence="2 3">
    <name type="scientific">Streptomyces malaysiense</name>
    <dbReference type="NCBI Taxonomy" id="1428626"/>
    <lineage>
        <taxon>Bacteria</taxon>
        <taxon>Bacillati</taxon>
        <taxon>Actinomycetota</taxon>
        <taxon>Actinomycetes</taxon>
        <taxon>Kitasatosporales</taxon>
        <taxon>Streptomycetaceae</taxon>
        <taxon>Streptomyces</taxon>
    </lineage>
</organism>
<feature type="transmembrane region" description="Helical" evidence="1">
    <location>
        <begin position="101"/>
        <end position="123"/>
    </location>
</feature>
<proteinExistence type="predicted"/>
<evidence type="ECO:0000313" key="2">
    <source>
        <dbReference type="EMBL" id="OIK25811.1"/>
    </source>
</evidence>
<dbReference type="OrthoDB" id="9836386at2"/>
<keyword evidence="3" id="KW-1185">Reference proteome</keyword>
<dbReference type="AlphaFoldDB" id="A0A1J4PY12"/>
<keyword evidence="1" id="KW-1133">Transmembrane helix</keyword>
<name>A0A1J4PY12_9ACTN</name>
<feature type="transmembrane region" description="Helical" evidence="1">
    <location>
        <begin position="129"/>
        <end position="152"/>
    </location>
</feature>
<reference evidence="2" key="1">
    <citation type="submission" date="2016-10" db="EMBL/GenBank/DDBJ databases">
        <title>Genome sequence of Streptomyces malaysiense MUSC 136.</title>
        <authorList>
            <person name="Lee L.-H."/>
            <person name="Ser H.-L."/>
        </authorList>
    </citation>
    <scope>NUCLEOTIDE SEQUENCE [LARGE SCALE GENOMIC DNA]</scope>
    <source>
        <strain evidence="2">MUSC 136</strain>
    </source>
</reference>